<accession>A0A419S1R7</accession>
<dbReference type="SUPFAM" id="SSF53756">
    <property type="entry name" value="UDP-Glycosyltransferase/glycogen phosphorylase"/>
    <property type="match status" value="1"/>
</dbReference>
<feature type="domain" description="Glycosyl transferase family 1" evidence="2">
    <location>
        <begin position="232"/>
        <end position="387"/>
    </location>
</feature>
<gene>
    <name evidence="3" type="ORF">BCY91_12265</name>
</gene>
<dbReference type="Proteomes" id="UP000283433">
    <property type="component" value="Unassembled WGS sequence"/>
</dbReference>
<dbReference type="GO" id="GO:0009103">
    <property type="term" value="P:lipopolysaccharide biosynthetic process"/>
    <property type="evidence" value="ECO:0007669"/>
    <property type="project" value="TreeGrafter"/>
</dbReference>
<keyword evidence="1" id="KW-0808">Transferase</keyword>
<dbReference type="GO" id="GO:0016757">
    <property type="term" value="F:glycosyltransferase activity"/>
    <property type="evidence" value="ECO:0007669"/>
    <property type="project" value="InterPro"/>
</dbReference>
<reference evidence="3 4" key="1">
    <citation type="submission" date="2016-07" db="EMBL/GenBank/DDBJ databases">
        <title>Genome of Pelobium manganitolerans.</title>
        <authorList>
            <person name="Wu S."/>
            <person name="Wang G."/>
        </authorList>
    </citation>
    <scope>NUCLEOTIDE SEQUENCE [LARGE SCALE GENOMIC DNA]</scope>
    <source>
        <strain evidence="3 4">YS-25</strain>
    </source>
</reference>
<comment type="caution">
    <text evidence="3">The sequence shown here is derived from an EMBL/GenBank/DDBJ whole genome shotgun (WGS) entry which is preliminary data.</text>
</comment>
<dbReference type="EMBL" id="MBTA01000030">
    <property type="protein sequence ID" value="RKD12417.1"/>
    <property type="molecule type" value="Genomic_DNA"/>
</dbReference>
<proteinExistence type="predicted"/>
<dbReference type="CDD" id="cd03801">
    <property type="entry name" value="GT4_PimA-like"/>
    <property type="match status" value="1"/>
</dbReference>
<dbReference type="AlphaFoldDB" id="A0A419S1R7"/>
<dbReference type="PANTHER" id="PTHR46401:SF2">
    <property type="entry name" value="GLYCOSYLTRANSFERASE WBBK-RELATED"/>
    <property type="match status" value="1"/>
</dbReference>
<dbReference type="InterPro" id="IPR001296">
    <property type="entry name" value="Glyco_trans_1"/>
</dbReference>
<protein>
    <recommendedName>
        <fullName evidence="2">Glycosyl transferase family 1 domain-containing protein</fullName>
    </recommendedName>
</protein>
<dbReference type="Pfam" id="PF00534">
    <property type="entry name" value="Glycos_transf_1"/>
    <property type="match status" value="1"/>
</dbReference>
<name>A0A419S1R7_9SPHI</name>
<sequence>MSGQKKGIVSNPNLAPYIKESVLAYQEAEMLGRFFTTFCLTQGWMKRISFLPDGIRSFLFRRAFPPLDPQLLRSNALMEILRILANRFGGANLADEIWEWSETGFDKRVAKNLHPKHLFFHGYEHACLASLQQAKKMGIVSFYEQPSQHHAFFTKIVEEQLLKYPNLKNEAIALLNDEKAERRNRRRDEELELADYIICNSSFTKKTLLSAGISPKKLIVIPYGYPTVRPIPNKDSEIVNFIYAGNLSLRKGVHILLQAWRQLPADLPACLTLMGSSQLPENLTAELPENVKWIPNLPYEQAQEKIAQSDVLVLPTLADGFGMVISESMAMGVPVLTTTSSAGPDLIDNYVDGICIAPDDKNALTEALTWCVANRKKCKIMGQRAQEKAKAYPWSAYRERLIEEVKARIGNGR</sequence>
<dbReference type="PANTHER" id="PTHR46401">
    <property type="entry name" value="GLYCOSYLTRANSFERASE WBBK-RELATED"/>
    <property type="match status" value="1"/>
</dbReference>
<evidence type="ECO:0000259" key="2">
    <source>
        <dbReference type="Pfam" id="PF00534"/>
    </source>
</evidence>
<dbReference type="RefSeq" id="WP_120183240.1">
    <property type="nucleotide sequence ID" value="NZ_MBTA01000030.1"/>
</dbReference>
<keyword evidence="4" id="KW-1185">Reference proteome</keyword>
<evidence type="ECO:0000313" key="4">
    <source>
        <dbReference type="Proteomes" id="UP000283433"/>
    </source>
</evidence>
<dbReference type="Gene3D" id="3.40.50.2000">
    <property type="entry name" value="Glycogen Phosphorylase B"/>
    <property type="match status" value="2"/>
</dbReference>
<evidence type="ECO:0000313" key="3">
    <source>
        <dbReference type="EMBL" id="RKD12417.1"/>
    </source>
</evidence>
<organism evidence="3 4">
    <name type="scientific">Pelobium manganitolerans</name>
    <dbReference type="NCBI Taxonomy" id="1842495"/>
    <lineage>
        <taxon>Bacteria</taxon>
        <taxon>Pseudomonadati</taxon>
        <taxon>Bacteroidota</taxon>
        <taxon>Sphingobacteriia</taxon>
        <taxon>Sphingobacteriales</taxon>
        <taxon>Sphingobacteriaceae</taxon>
        <taxon>Pelobium</taxon>
    </lineage>
</organism>
<evidence type="ECO:0000256" key="1">
    <source>
        <dbReference type="ARBA" id="ARBA00022679"/>
    </source>
</evidence>
<dbReference type="OrthoDB" id="596635at2"/>